<dbReference type="Proteomes" id="UP000275078">
    <property type="component" value="Unassembled WGS sequence"/>
</dbReference>
<gene>
    <name evidence="2" type="ORF">BJ508DRAFT_323592</name>
</gene>
<organism evidence="2 3">
    <name type="scientific">Ascobolus immersus RN42</name>
    <dbReference type="NCBI Taxonomy" id="1160509"/>
    <lineage>
        <taxon>Eukaryota</taxon>
        <taxon>Fungi</taxon>
        <taxon>Dikarya</taxon>
        <taxon>Ascomycota</taxon>
        <taxon>Pezizomycotina</taxon>
        <taxon>Pezizomycetes</taxon>
        <taxon>Pezizales</taxon>
        <taxon>Ascobolaceae</taxon>
        <taxon>Ascobolus</taxon>
    </lineage>
</organism>
<feature type="compositionally biased region" description="Acidic residues" evidence="1">
    <location>
        <begin position="259"/>
        <end position="275"/>
    </location>
</feature>
<evidence type="ECO:0000256" key="1">
    <source>
        <dbReference type="SAM" id="MobiDB-lite"/>
    </source>
</evidence>
<sequence>MSSHINEAGPSHDHDQERLDAFNSIVHRLCTPPPPSDTFHTRCGVSISMRDKPEDCSPDDWWQAIYDMVGEGLYRRSEEYIDLLASANIAREKEIAATVTSNNPALKPTVAERVRSKELAKEFGLTGEQKKKLRLILNFLIENPEDQDQHHEIEKARRKMFQHPDQLIDPEDFLVLKYRLEYFRLLPENNHGESANKSKEHLFWKELEKATKRLRRILEANAKDSDNAGEFEAQRMLTEMTLDPPPGTSEKSQQRQSEDSEFEEGPIEEYPESPIEETQKSPVEETQKSTTEESHDRSAAKEKSKEGPTVSESTSSATVGTASRGLSADEIKSPATNEHSHWQKTLDTMAQETAWLKGVLANQRSRSSSRFCCPIQAPRDPTPESRKQYDDFLKSLQDKDHMAKVKKELDARAKKVYASGSSSNKPPPPSAS</sequence>
<dbReference type="EMBL" id="ML119659">
    <property type="protein sequence ID" value="RPA84308.1"/>
    <property type="molecule type" value="Genomic_DNA"/>
</dbReference>
<reference evidence="2 3" key="1">
    <citation type="journal article" date="2018" name="Nat. Ecol. Evol.">
        <title>Pezizomycetes genomes reveal the molecular basis of ectomycorrhizal truffle lifestyle.</title>
        <authorList>
            <person name="Murat C."/>
            <person name="Payen T."/>
            <person name="Noel B."/>
            <person name="Kuo A."/>
            <person name="Morin E."/>
            <person name="Chen J."/>
            <person name="Kohler A."/>
            <person name="Krizsan K."/>
            <person name="Balestrini R."/>
            <person name="Da Silva C."/>
            <person name="Montanini B."/>
            <person name="Hainaut M."/>
            <person name="Levati E."/>
            <person name="Barry K.W."/>
            <person name="Belfiori B."/>
            <person name="Cichocki N."/>
            <person name="Clum A."/>
            <person name="Dockter R.B."/>
            <person name="Fauchery L."/>
            <person name="Guy J."/>
            <person name="Iotti M."/>
            <person name="Le Tacon F."/>
            <person name="Lindquist E.A."/>
            <person name="Lipzen A."/>
            <person name="Malagnac F."/>
            <person name="Mello A."/>
            <person name="Molinier V."/>
            <person name="Miyauchi S."/>
            <person name="Poulain J."/>
            <person name="Riccioni C."/>
            <person name="Rubini A."/>
            <person name="Sitrit Y."/>
            <person name="Splivallo R."/>
            <person name="Traeger S."/>
            <person name="Wang M."/>
            <person name="Zifcakova L."/>
            <person name="Wipf D."/>
            <person name="Zambonelli A."/>
            <person name="Paolocci F."/>
            <person name="Nowrousian M."/>
            <person name="Ottonello S."/>
            <person name="Baldrian P."/>
            <person name="Spatafora J.W."/>
            <person name="Henrissat B."/>
            <person name="Nagy L.G."/>
            <person name="Aury J.M."/>
            <person name="Wincker P."/>
            <person name="Grigoriev I.V."/>
            <person name="Bonfante P."/>
            <person name="Martin F.M."/>
        </authorList>
    </citation>
    <scope>NUCLEOTIDE SEQUENCE [LARGE SCALE GENOMIC DNA]</scope>
    <source>
        <strain evidence="2 3">RN42</strain>
    </source>
</reference>
<evidence type="ECO:0000313" key="3">
    <source>
        <dbReference type="Proteomes" id="UP000275078"/>
    </source>
</evidence>
<name>A0A3N4IHY8_ASCIM</name>
<feature type="region of interest" description="Disordered" evidence="1">
    <location>
        <begin position="240"/>
        <end position="345"/>
    </location>
</feature>
<protein>
    <submittedName>
        <fullName evidence="2">Uncharacterized protein</fullName>
    </submittedName>
</protein>
<keyword evidence="3" id="KW-1185">Reference proteome</keyword>
<accession>A0A3N4IHY8</accession>
<evidence type="ECO:0000313" key="2">
    <source>
        <dbReference type="EMBL" id="RPA84308.1"/>
    </source>
</evidence>
<feature type="compositionally biased region" description="Basic and acidic residues" evidence="1">
    <location>
        <begin position="277"/>
        <end position="306"/>
    </location>
</feature>
<feature type="compositionally biased region" description="Polar residues" evidence="1">
    <location>
        <begin position="310"/>
        <end position="321"/>
    </location>
</feature>
<proteinExistence type="predicted"/>
<dbReference type="AlphaFoldDB" id="A0A3N4IHY8"/>
<feature type="region of interest" description="Disordered" evidence="1">
    <location>
        <begin position="365"/>
        <end position="387"/>
    </location>
</feature>